<feature type="compositionally biased region" description="Basic and acidic residues" evidence="2">
    <location>
        <begin position="293"/>
        <end position="321"/>
    </location>
</feature>
<sequence>MSDLPQPGKTRWQPLRAGLIELFYYDHEEFRFHDGRLLLRGNNGTGKSKVMALTLPFLLDGRLSPSRVEPDGDGSKRMEWNLLMGETGERQGYAWIEFGRQGDNGPEFLTLGCGLKAVAQRGVRSWFFITPQRVGDSLFLVEDGRTLSRDRLIQALGSSGRPYDQATAYRSAVDQQLFQLGTERYEALLDLLLQLRQPQLSKRPDESRLSNALTEALPPLDSAVIADVAEAYRNLEAEADETRGLEEAHHAVTEFLHHYRRYAGIAARRRAGEVRRRHREYEDTRARVGHQRKTLDAARERDEALEERETRNERAVQEAEQQRQTLRDSPAMRSAQALHAAEDTARERRAFAQSRATLQAQTEQTRQRLEQQAQEQEAAAAETAHEAATTLQGLATAAEVGGIAEPHGAALARLGLPDSRDVPLDQVERQLQNLHDRRRDSIRLLQQHNRELADAERRVDSAREHWQHQVDEHDRLTLRHQDARSAAEAAAERLLDAWRDCLAGLRELRLDDTEETLADLAAWLRGLEGANPAQQQLEARRDQRVREIAAERSRHQHDTMQQALDALEAERLHLETGAEIAPPVPHVRDDALRISRAGAPLWKLVDFHAEVPDETRAGIEAALESAGLLDAWILPDGQLLDPYTWDTWLAADLPIPEQSLDRILHPAVDWQDPAQQPVGAAEVAAILARIGLGEQPDQAHWIGEDGRWRLGPARGAWGKGEAQYIGHAAREAARQARLRQIASEAQACRDAIDAAMQALQRLDQRERRLREEWRTQPEDGPLRTAYAEEASALRTLESQTERTEAARRALEARSHEAAEQRQQRDELAADLALPSADEPLAAVARAVETYGAGIRELTRALRDQRREQLRLERMLQDLEQARAEAQQATADAATAESNARNAETQRDTLRETIGADVAELEQRLAEVERRQAALKSERQSLGQERTRIAREIGRLEADISNGEQQLVAIGDQRAVAITRLRELADAGLVPMATADRVTVDPELSWAPEPAVLLSRRMEQALAEVDESDTAWQRHQKGLHQHFAVLQGALGRHGHDAHIEQQDDLLLVRIIFQGRHHGPDALAAQLAREIERRRELLTARERELVENYLLDEVASHLQLRLMETERQVRQINDELAERPTSTGMRLRIQWQPLAEGQQAAGLTAPAGLDITRNRLLRQSMDAWSADDRRAVGEFIQGRIREARETDSAGALTDVLERALDYRHWHRFVVERWQNGRWRPAYGPASGGERALVITLPLFAAAASHYESAQPAAPRLIMLDEVFAGVDDDARAKSMGLLAQFDLDAMMTSEREWGCYPEVPGLAIAQLIRREGIDAVYVSRWRWDGAHRIRESDPQTPMEATAGPEKAAEGPATEELF</sequence>
<dbReference type="Pfam" id="PF13558">
    <property type="entry name" value="SbcC_Walker_B"/>
    <property type="match status" value="1"/>
</dbReference>
<name>W0DIZ2_9GAMM</name>
<dbReference type="SUPFAM" id="SSF52540">
    <property type="entry name" value="P-loop containing nucleoside triphosphate hydrolases"/>
    <property type="match status" value="1"/>
</dbReference>
<gene>
    <name evidence="3" type="ORF">THITH_09220</name>
</gene>
<dbReference type="STRING" id="713585.THITH_09220"/>
<feature type="coiled-coil region" evidence="1">
    <location>
        <begin position="745"/>
        <end position="813"/>
    </location>
</feature>
<dbReference type="NCBIfam" id="TIGR02680">
    <property type="entry name" value="TIGR02680 family protein"/>
    <property type="match status" value="1"/>
</dbReference>
<feature type="compositionally biased region" description="Basic and acidic residues" evidence="2">
    <location>
        <begin position="340"/>
        <end position="350"/>
    </location>
</feature>
<feature type="region of interest" description="Disordered" evidence="2">
    <location>
        <begin position="1347"/>
        <end position="1375"/>
    </location>
</feature>
<evidence type="ECO:0008006" key="5">
    <source>
        <dbReference type="Google" id="ProtNLM"/>
    </source>
</evidence>
<dbReference type="GO" id="GO:0032982">
    <property type="term" value="C:myosin filament"/>
    <property type="evidence" value="ECO:0007669"/>
    <property type="project" value="TreeGrafter"/>
</dbReference>
<feature type="region of interest" description="Disordered" evidence="2">
    <location>
        <begin position="281"/>
        <end position="386"/>
    </location>
</feature>
<dbReference type="GO" id="GO:0005737">
    <property type="term" value="C:cytoplasm"/>
    <property type="evidence" value="ECO:0007669"/>
    <property type="project" value="TreeGrafter"/>
</dbReference>
<evidence type="ECO:0000256" key="2">
    <source>
        <dbReference type="SAM" id="MobiDB-lite"/>
    </source>
</evidence>
<keyword evidence="4" id="KW-1185">Reference proteome</keyword>
<accession>W0DIZ2</accession>
<dbReference type="HOGENOM" id="CLU_005532_0_0_6"/>
<evidence type="ECO:0000256" key="1">
    <source>
        <dbReference type="SAM" id="Coils"/>
    </source>
</evidence>
<dbReference type="Proteomes" id="UP000005289">
    <property type="component" value="Chromosome"/>
</dbReference>
<feature type="coiled-coil region" evidence="1">
    <location>
        <begin position="424"/>
        <end position="465"/>
    </location>
</feature>
<feature type="compositionally biased region" description="Low complexity" evidence="2">
    <location>
        <begin position="355"/>
        <end position="386"/>
    </location>
</feature>
<dbReference type="RefSeq" id="WP_006747409.1">
    <property type="nucleotide sequence ID" value="NZ_CP007029.1"/>
</dbReference>
<dbReference type="EMBL" id="CP007029">
    <property type="protein sequence ID" value="AHE98416.1"/>
    <property type="molecule type" value="Genomic_DNA"/>
</dbReference>
<feature type="coiled-coil region" evidence="1">
    <location>
        <begin position="854"/>
        <end position="944"/>
    </location>
</feature>
<dbReference type="InterPro" id="IPR013496">
    <property type="entry name" value="CHP02680"/>
</dbReference>
<dbReference type="PANTHER" id="PTHR45615">
    <property type="entry name" value="MYOSIN HEAVY CHAIN, NON-MUSCLE"/>
    <property type="match status" value="1"/>
</dbReference>
<protein>
    <recommendedName>
        <fullName evidence="5">TIGR02680 family protein</fullName>
    </recommendedName>
</protein>
<evidence type="ECO:0000313" key="4">
    <source>
        <dbReference type="Proteomes" id="UP000005289"/>
    </source>
</evidence>
<dbReference type="InterPro" id="IPR027417">
    <property type="entry name" value="P-loop_NTPase"/>
</dbReference>
<dbReference type="KEGG" id="tti:THITH_09220"/>
<organism evidence="3 4">
    <name type="scientific">Thioalkalivibrio paradoxus ARh 1</name>
    <dbReference type="NCBI Taxonomy" id="713585"/>
    <lineage>
        <taxon>Bacteria</taxon>
        <taxon>Pseudomonadati</taxon>
        <taxon>Pseudomonadota</taxon>
        <taxon>Gammaproteobacteria</taxon>
        <taxon>Chromatiales</taxon>
        <taxon>Ectothiorhodospiraceae</taxon>
        <taxon>Thioalkalivibrio</taxon>
    </lineage>
</organism>
<dbReference type="GO" id="GO:0000146">
    <property type="term" value="F:microfilament motor activity"/>
    <property type="evidence" value="ECO:0007669"/>
    <property type="project" value="TreeGrafter"/>
</dbReference>
<proteinExistence type="predicted"/>
<keyword evidence="1" id="KW-0175">Coiled coil</keyword>
<evidence type="ECO:0000313" key="3">
    <source>
        <dbReference type="EMBL" id="AHE98416.1"/>
    </source>
</evidence>
<dbReference type="GO" id="GO:0051015">
    <property type="term" value="F:actin filament binding"/>
    <property type="evidence" value="ECO:0007669"/>
    <property type="project" value="TreeGrafter"/>
</dbReference>
<dbReference type="GO" id="GO:0016460">
    <property type="term" value="C:myosin II complex"/>
    <property type="evidence" value="ECO:0007669"/>
    <property type="project" value="TreeGrafter"/>
</dbReference>
<reference evidence="3 4" key="1">
    <citation type="submission" date="2013-12" db="EMBL/GenBank/DDBJ databases">
        <authorList>
            <consortium name="DOE Joint Genome Institute"/>
            <person name="Muyzer G."/>
            <person name="Huntemann M."/>
            <person name="Han J."/>
            <person name="Chen A."/>
            <person name="Kyrpides N."/>
            <person name="Mavromatis K."/>
            <person name="Markowitz V."/>
            <person name="Palaniappan K."/>
            <person name="Ivanova N."/>
            <person name="Schaumberg A."/>
            <person name="Pati A."/>
            <person name="Liolios K."/>
            <person name="Nordberg H.P."/>
            <person name="Cantor M.N."/>
            <person name="Hua S.X."/>
            <person name="Woyke T."/>
        </authorList>
    </citation>
    <scope>NUCLEOTIDE SEQUENCE [LARGE SCALE GENOMIC DNA]</scope>
    <source>
        <strain evidence="3 4">ARh 1</strain>
    </source>
</reference>
<dbReference type="OrthoDB" id="8527901at2"/>
<dbReference type="PANTHER" id="PTHR45615:SF40">
    <property type="entry name" value="MYOSIN HEAVY CHAIN, NON-MUSCLE"/>
    <property type="match status" value="1"/>
</dbReference>
<feature type="coiled-coil region" evidence="1">
    <location>
        <begin position="1086"/>
        <end position="1133"/>
    </location>
</feature>